<dbReference type="AlphaFoldDB" id="Q0F3A4"/>
<gene>
    <name evidence="1" type="ORF">SPV1_04433</name>
</gene>
<organism evidence="1 2">
    <name type="scientific">Mariprofundus ferrooxydans PV-1</name>
    <dbReference type="NCBI Taxonomy" id="314345"/>
    <lineage>
        <taxon>Bacteria</taxon>
        <taxon>Pseudomonadati</taxon>
        <taxon>Pseudomonadota</taxon>
        <taxon>Candidatius Mariprofundia</taxon>
        <taxon>Mariprofundales</taxon>
        <taxon>Mariprofundaceae</taxon>
        <taxon>Mariprofundus</taxon>
    </lineage>
</organism>
<reference evidence="1 2" key="1">
    <citation type="submission" date="2006-09" db="EMBL/GenBank/DDBJ databases">
        <authorList>
            <person name="Emerson D."/>
            <person name="Ferriera S."/>
            <person name="Johnson J."/>
            <person name="Kravitz S."/>
            <person name="Halpern A."/>
            <person name="Remington K."/>
            <person name="Beeson K."/>
            <person name="Tran B."/>
            <person name="Rogers Y.-H."/>
            <person name="Friedman R."/>
            <person name="Venter J.C."/>
        </authorList>
    </citation>
    <scope>NUCLEOTIDE SEQUENCE [LARGE SCALE GENOMIC DNA]</scope>
    <source>
        <strain evidence="1 2">PV-1</strain>
    </source>
</reference>
<comment type="caution">
    <text evidence="1">The sequence shown here is derived from an EMBL/GenBank/DDBJ whole genome shotgun (WGS) entry which is preliminary data.</text>
</comment>
<proteinExistence type="predicted"/>
<evidence type="ECO:0000313" key="2">
    <source>
        <dbReference type="Proteomes" id="UP000005297"/>
    </source>
</evidence>
<name>Q0F3A4_9PROT</name>
<dbReference type="Proteomes" id="UP000005297">
    <property type="component" value="Unassembled WGS sequence"/>
</dbReference>
<sequence>MPRIATAGVYGGAYNAGGDENKTTCRITQLLQLSALRCSRFSLSSVFGIMIRKAVC</sequence>
<evidence type="ECO:0000313" key="1">
    <source>
        <dbReference type="EMBL" id="EAU56037.1"/>
    </source>
</evidence>
<dbReference type="HOGENOM" id="CLU_3008986_0_0_0"/>
<dbReference type="InParanoid" id="Q0F3A4"/>
<accession>Q0F3A4</accession>
<protein>
    <submittedName>
        <fullName evidence="1">Uncharacterized protein</fullName>
    </submittedName>
</protein>
<keyword evidence="2" id="KW-1185">Reference proteome</keyword>
<dbReference type="EMBL" id="AATS01000001">
    <property type="protein sequence ID" value="EAU56037.1"/>
    <property type="molecule type" value="Genomic_DNA"/>
</dbReference>